<accession>A0AAV2CAA5</accession>
<dbReference type="EMBL" id="OZ034813">
    <property type="protein sequence ID" value="CAL1353287.1"/>
    <property type="molecule type" value="Genomic_DNA"/>
</dbReference>
<evidence type="ECO:0000259" key="3">
    <source>
        <dbReference type="PROSITE" id="PS50158"/>
    </source>
</evidence>
<feature type="compositionally biased region" description="Polar residues" evidence="2">
    <location>
        <begin position="410"/>
        <end position="419"/>
    </location>
</feature>
<dbReference type="Pfam" id="PF14111">
    <property type="entry name" value="DUF4283"/>
    <property type="match status" value="1"/>
</dbReference>
<dbReference type="PANTHER" id="PTHR31286:SF180">
    <property type="entry name" value="OS10G0362600 PROTEIN"/>
    <property type="match status" value="1"/>
</dbReference>
<reference evidence="4 5" key="1">
    <citation type="submission" date="2024-04" db="EMBL/GenBank/DDBJ databases">
        <authorList>
            <person name="Fracassetti M."/>
        </authorList>
    </citation>
    <scope>NUCLEOTIDE SEQUENCE [LARGE SCALE GENOMIC DNA]</scope>
</reference>
<dbReference type="Proteomes" id="UP001497516">
    <property type="component" value="Chromosome 1"/>
</dbReference>
<dbReference type="InterPro" id="IPR001878">
    <property type="entry name" value="Znf_CCHC"/>
</dbReference>
<dbReference type="InterPro" id="IPR025836">
    <property type="entry name" value="Zn_knuckle_CX2CX4HX4C"/>
</dbReference>
<sequence>MAHVSEDQVVHFSLEEVQSTRFRAARSLLGRLFTNDQVNTGELREELLDAWKIRGQLRVMRAKHGLFEIVLPNEEAKKWALSRNPWIIKDRLLTLGPWSPVIQKKNWEEMAKAPLRVQLWGVKEDCCTKLFGRKMVAAAIGQVIDAGIFACKETGERFIKVNSVIDFSLPLRSQIMAASEEGDKFWVSCKYEFLPSFCFRCGRIGHARRDCAFDPPQGQERFGPHMATKKVGRKLYEEEGDSPVFGGSRRSVWINRQQRIPLPMENAEPARDSQNLAQSSARVDQAAFSETLMTKVSIDEPTVQLMQGSGGAAQKARGSPRGFVVNRPPKVRLGQNRPSKAGRKVSGTAPGNPKIERRTAIAPALSRPRSSAKVQSETPAMVEEHSRRRRLLLDKDSDDDMVDAIPMDSQGASDPTRQLKSAGEMEAGVDQRDPEEVKPVRRRLRRAKSRGRVQRILRRPGPRQ</sequence>
<feature type="compositionally biased region" description="Basic and acidic residues" evidence="2">
    <location>
        <begin position="429"/>
        <end position="439"/>
    </location>
</feature>
<keyword evidence="1" id="KW-0479">Metal-binding</keyword>
<dbReference type="AlphaFoldDB" id="A0AAV2CAA5"/>
<feature type="compositionally biased region" description="Polar residues" evidence="2">
    <location>
        <begin position="368"/>
        <end position="378"/>
    </location>
</feature>
<feature type="compositionally biased region" description="Basic and acidic residues" evidence="2">
    <location>
        <begin position="382"/>
        <end position="395"/>
    </location>
</feature>
<gene>
    <name evidence="4" type="ORF">LTRI10_LOCUS1198</name>
</gene>
<dbReference type="Pfam" id="PF14392">
    <property type="entry name" value="zf-CCHC_4"/>
    <property type="match status" value="1"/>
</dbReference>
<feature type="compositionally biased region" description="Basic residues" evidence="2">
    <location>
        <begin position="440"/>
        <end position="464"/>
    </location>
</feature>
<keyword evidence="5" id="KW-1185">Reference proteome</keyword>
<proteinExistence type="predicted"/>
<keyword evidence="1" id="KW-0862">Zinc</keyword>
<dbReference type="GO" id="GO:0008270">
    <property type="term" value="F:zinc ion binding"/>
    <property type="evidence" value="ECO:0007669"/>
    <property type="project" value="UniProtKB-KW"/>
</dbReference>
<feature type="region of interest" description="Disordered" evidence="2">
    <location>
        <begin position="311"/>
        <end position="464"/>
    </location>
</feature>
<name>A0AAV2CAA5_9ROSI</name>
<organism evidence="4 5">
    <name type="scientific">Linum trigynum</name>
    <dbReference type="NCBI Taxonomy" id="586398"/>
    <lineage>
        <taxon>Eukaryota</taxon>
        <taxon>Viridiplantae</taxon>
        <taxon>Streptophyta</taxon>
        <taxon>Embryophyta</taxon>
        <taxon>Tracheophyta</taxon>
        <taxon>Spermatophyta</taxon>
        <taxon>Magnoliopsida</taxon>
        <taxon>eudicotyledons</taxon>
        <taxon>Gunneridae</taxon>
        <taxon>Pentapetalae</taxon>
        <taxon>rosids</taxon>
        <taxon>fabids</taxon>
        <taxon>Malpighiales</taxon>
        <taxon>Linaceae</taxon>
        <taxon>Linum</taxon>
    </lineage>
</organism>
<evidence type="ECO:0000256" key="1">
    <source>
        <dbReference type="PROSITE-ProRule" id="PRU00047"/>
    </source>
</evidence>
<evidence type="ECO:0000256" key="2">
    <source>
        <dbReference type="SAM" id="MobiDB-lite"/>
    </source>
</evidence>
<dbReference type="PANTHER" id="PTHR31286">
    <property type="entry name" value="GLYCINE-RICH CELL WALL STRUCTURAL PROTEIN 1.8-LIKE"/>
    <property type="match status" value="1"/>
</dbReference>
<dbReference type="PROSITE" id="PS50158">
    <property type="entry name" value="ZF_CCHC"/>
    <property type="match status" value="1"/>
</dbReference>
<evidence type="ECO:0000313" key="5">
    <source>
        <dbReference type="Proteomes" id="UP001497516"/>
    </source>
</evidence>
<dbReference type="InterPro" id="IPR025558">
    <property type="entry name" value="DUF4283"/>
</dbReference>
<keyword evidence="1" id="KW-0863">Zinc-finger</keyword>
<dbReference type="InterPro" id="IPR040256">
    <property type="entry name" value="At4g02000-like"/>
</dbReference>
<dbReference type="GO" id="GO:0003676">
    <property type="term" value="F:nucleic acid binding"/>
    <property type="evidence" value="ECO:0007669"/>
    <property type="project" value="InterPro"/>
</dbReference>
<evidence type="ECO:0000313" key="4">
    <source>
        <dbReference type="EMBL" id="CAL1353287.1"/>
    </source>
</evidence>
<protein>
    <recommendedName>
        <fullName evidence="3">CCHC-type domain-containing protein</fullName>
    </recommendedName>
</protein>
<feature type="domain" description="CCHC-type" evidence="3">
    <location>
        <begin position="198"/>
        <end position="211"/>
    </location>
</feature>